<dbReference type="Proteomes" id="UP000199600">
    <property type="component" value="Unassembled WGS sequence"/>
</dbReference>
<organism evidence="1 2">
    <name type="scientific">Candidatus Propionivibrio aalborgensis</name>
    <dbReference type="NCBI Taxonomy" id="1860101"/>
    <lineage>
        <taxon>Bacteria</taxon>
        <taxon>Pseudomonadati</taxon>
        <taxon>Pseudomonadota</taxon>
        <taxon>Betaproteobacteria</taxon>
        <taxon>Rhodocyclales</taxon>
        <taxon>Rhodocyclaceae</taxon>
        <taxon>Propionivibrio</taxon>
    </lineage>
</organism>
<keyword evidence="2" id="KW-1185">Reference proteome</keyword>
<evidence type="ECO:0000313" key="1">
    <source>
        <dbReference type="EMBL" id="SBT05830.1"/>
    </source>
</evidence>
<reference evidence="1 2" key="1">
    <citation type="submission" date="2016-06" db="EMBL/GenBank/DDBJ databases">
        <authorList>
            <person name="Kjaerup R.B."/>
            <person name="Dalgaard T.S."/>
            <person name="Juul-Madsen H.R."/>
        </authorList>
    </citation>
    <scope>NUCLEOTIDE SEQUENCE [LARGE SCALE GENOMIC DNA]</scope>
    <source>
        <strain evidence="1">2</strain>
    </source>
</reference>
<dbReference type="RefSeq" id="WP_186410295.1">
    <property type="nucleotide sequence ID" value="NZ_FLQY01000077.1"/>
</dbReference>
<dbReference type="EMBL" id="FLQY01000077">
    <property type="protein sequence ID" value="SBT05830.1"/>
    <property type="molecule type" value="Genomic_DNA"/>
</dbReference>
<dbReference type="AlphaFoldDB" id="A0A1A8XL05"/>
<evidence type="ECO:0008006" key="3">
    <source>
        <dbReference type="Google" id="ProtNLM"/>
    </source>
</evidence>
<protein>
    <recommendedName>
        <fullName evidence="3">DUF4435 domain-containing protein</fullName>
    </recommendedName>
</protein>
<sequence>MGAVKNQPGLGAPDRLSARYGGVPVIYVESEEDSYVFGECWFKDRLSHVEFRPASHQCSFAGCSAVIKAVADERKTGNAAWGIVDRDAVMSVDMWAVVNETSDVAYENSKPFGAEIKALCFWEIENYLADGDALEHCRAEIKMQPARQSQDVYSELLDHCQALVPHAAINAVCHQHRVKGLPDGYTRRFATRTEVEAGILTEKLAGLPAAAAADYTKHLFHVDAFDLPGATPATRTKALLRRIHGKALLDRFSAAHRINIDLKGLLANRILEMAHVPEEIALFVDEIAASN</sequence>
<accession>A0A1A8XL05</accession>
<name>A0A1A8XL05_9RHOO</name>
<proteinExistence type="predicted"/>
<gene>
    <name evidence="1" type="ORF">PROAA_1680016</name>
</gene>
<evidence type="ECO:0000313" key="2">
    <source>
        <dbReference type="Proteomes" id="UP000199600"/>
    </source>
</evidence>